<name>A0A2M6ITZ5_9BACT</name>
<proteinExistence type="inferred from homology"/>
<dbReference type="Proteomes" id="UP000231056">
    <property type="component" value="Unassembled WGS sequence"/>
</dbReference>
<dbReference type="GO" id="GO:0033013">
    <property type="term" value="P:tetrapyrrole metabolic process"/>
    <property type="evidence" value="ECO:0007669"/>
    <property type="project" value="UniProtKB-ARBA"/>
</dbReference>
<keyword evidence="5 6" id="KW-0472">Membrane</keyword>
<feature type="transmembrane region" description="Helical" evidence="6">
    <location>
        <begin position="135"/>
        <end position="155"/>
    </location>
</feature>
<evidence type="ECO:0000313" key="8">
    <source>
        <dbReference type="Proteomes" id="UP000231056"/>
    </source>
</evidence>
<accession>A0A2M6ITZ5</accession>
<evidence type="ECO:0000256" key="5">
    <source>
        <dbReference type="ARBA" id="ARBA00023136"/>
    </source>
</evidence>
<dbReference type="AlphaFoldDB" id="A0A2M6ITZ5"/>
<feature type="transmembrane region" description="Helical" evidence="6">
    <location>
        <begin position="48"/>
        <end position="69"/>
    </location>
</feature>
<evidence type="ECO:0000256" key="1">
    <source>
        <dbReference type="ARBA" id="ARBA00004141"/>
    </source>
</evidence>
<dbReference type="Pfam" id="PF03073">
    <property type="entry name" value="TspO_MBR"/>
    <property type="match status" value="1"/>
</dbReference>
<evidence type="ECO:0000256" key="2">
    <source>
        <dbReference type="ARBA" id="ARBA00007524"/>
    </source>
</evidence>
<dbReference type="GO" id="GO:0016020">
    <property type="term" value="C:membrane"/>
    <property type="evidence" value="ECO:0007669"/>
    <property type="project" value="UniProtKB-SubCell"/>
</dbReference>
<dbReference type="FunFam" id="1.20.1260.100:FF:000001">
    <property type="entry name" value="translocator protein 2"/>
    <property type="match status" value="1"/>
</dbReference>
<dbReference type="InterPro" id="IPR004307">
    <property type="entry name" value="TspO_MBR"/>
</dbReference>
<feature type="transmembrane region" description="Helical" evidence="6">
    <location>
        <begin position="105"/>
        <end position="123"/>
    </location>
</feature>
<protein>
    <submittedName>
        <fullName evidence="7">TspO protein</fullName>
    </submittedName>
</protein>
<dbReference type="PANTHER" id="PTHR10057">
    <property type="entry name" value="PERIPHERAL-TYPE BENZODIAZEPINE RECEPTOR"/>
    <property type="match status" value="1"/>
</dbReference>
<dbReference type="InterPro" id="IPR038330">
    <property type="entry name" value="TspO/MBR-related_sf"/>
</dbReference>
<evidence type="ECO:0000256" key="4">
    <source>
        <dbReference type="ARBA" id="ARBA00022989"/>
    </source>
</evidence>
<reference evidence="7 8" key="1">
    <citation type="submission" date="2017-09" db="EMBL/GenBank/DDBJ databases">
        <title>Depth-based differentiation of microbial function through sediment-hosted aquifers and enrichment of novel symbionts in the deep terrestrial subsurface.</title>
        <authorList>
            <person name="Probst A.J."/>
            <person name="Ladd B."/>
            <person name="Jarett J.K."/>
            <person name="Geller-Mcgrath D.E."/>
            <person name="Sieber C.M."/>
            <person name="Emerson J.B."/>
            <person name="Anantharaman K."/>
            <person name="Thomas B.C."/>
            <person name="Malmstrom R."/>
            <person name="Stieglmeier M."/>
            <person name="Klingl A."/>
            <person name="Woyke T."/>
            <person name="Ryan C.M."/>
            <person name="Banfield J.F."/>
        </authorList>
    </citation>
    <scope>NUCLEOTIDE SEQUENCE [LARGE SCALE GENOMIC DNA]</scope>
    <source>
        <strain evidence="7">CG11_big_fil_rev_8_21_14_0_20_36_8</strain>
    </source>
</reference>
<evidence type="ECO:0000256" key="6">
    <source>
        <dbReference type="SAM" id="Phobius"/>
    </source>
</evidence>
<dbReference type="CDD" id="cd15904">
    <property type="entry name" value="TSPO_MBR"/>
    <property type="match status" value="1"/>
</dbReference>
<comment type="similarity">
    <text evidence="2">Belongs to the TspO/BZRP family.</text>
</comment>
<comment type="subcellular location">
    <subcellularLocation>
        <location evidence="1">Membrane</location>
        <topology evidence="1">Multi-pass membrane protein</topology>
    </subcellularLocation>
</comment>
<keyword evidence="3 6" id="KW-0812">Transmembrane</keyword>
<evidence type="ECO:0000256" key="3">
    <source>
        <dbReference type="ARBA" id="ARBA00022692"/>
    </source>
</evidence>
<dbReference type="PIRSF" id="PIRSF005859">
    <property type="entry name" value="PBR"/>
    <property type="match status" value="1"/>
</dbReference>
<gene>
    <name evidence="7" type="ORF">COV58_02900</name>
</gene>
<comment type="caution">
    <text evidence="7">The sequence shown here is derived from an EMBL/GenBank/DDBJ whole genome shotgun (WGS) entry which is preliminary data.</text>
</comment>
<keyword evidence="4 6" id="KW-1133">Transmembrane helix</keyword>
<evidence type="ECO:0000313" key="7">
    <source>
        <dbReference type="EMBL" id="PIQ73373.1"/>
    </source>
</evidence>
<sequence>MKIKSFKLLVISIFLSQLAGIIGSVGTVSSISSWYTYLVKPSFNPPNFIFGPVWTLLYTLMGIALYFVWVKGYKKQKVKTAVNLFIIHLGINTLWSLVFFGARNLGAALIIILILWAMIAYLIKLFWKIDSRSSYLLIPYLLWVSFATILNYSIWSLN</sequence>
<dbReference type="Gene3D" id="1.20.1260.100">
    <property type="entry name" value="TspO/MBR protein"/>
    <property type="match status" value="1"/>
</dbReference>
<organism evidence="7 8">
    <name type="scientific">Candidatus Roizmanbacteria bacterium CG11_big_fil_rev_8_21_14_0_20_36_8</name>
    <dbReference type="NCBI Taxonomy" id="1974856"/>
    <lineage>
        <taxon>Bacteria</taxon>
        <taxon>Candidatus Roizmaniibacteriota</taxon>
    </lineage>
</organism>
<dbReference type="PANTHER" id="PTHR10057:SF0">
    <property type="entry name" value="TRANSLOCATOR PROTEIN"/>
    <property type="match status" value="1"/>
</dbReference>
<feature type="transmembrane region" description="Helical" evidence="6">
    <location>
        <begin position="81"/>
        <end position="99"/>
    </location>
</feature>
<dbReference type="EMBL" id="PCVM01000066">
    <property type="protein sequence ID" value="PIQ73373.1"/>
    <property type="molecule type" value="Genomic_DNA"/>
</dbReference>